<accession>A0ACC2W359</accession>
<protein>
    <submittedName>
        <fullName evidence="1">Uncharacterized protein</fullName>
    </submittedName>
</protein>
<proteinExistence type="predicted"/>
<dbReference type="EMBL" id="JASBWT010000004">
    <property type="protein sequence ID" value="KAJ9105296.1"/>
    <property type="molecule type" value="Genomic_DNA"/>
</dbReference>
<sequence length="990" mass="110275">MAPSQLSQLKSALQGAGLSRQSQGKKGKKNSKAGLTNKDREKKQQKLDEIRSNLNKFDVREQKTKNPVVGHGVKKVAKGVVGTPSLSRQRGLEMRRETLLPEQSLRRAGHTGQFIDRRFGEDNPHITPEERALERFTRAREIERSAGGKPGRKVIFNLNDDEDGIGGGLGFGDDDLGGGQLGAVKLTHGGREINDLRGDDFSMQGLMDDDDEIEDDFGINATSGQDGEEAYARRAAMGAYGEDENDDPDRVKTKAEVMAEVIAKSKMYKHERQKQKELDDDMRMELDEGLEELRGLLDPTSALPSSSVFSKTAPAAEAEEEVAKDESEALKPAEHEPDYDQYVRSLAFDRRAKPKDRTKTEEESIKEEAEKLEAAEKARLRRMRGEESEEDDEQGREGPISRRKRRAKGKDKDSDDERLPKRAAGGDDLDDDFYDEGVDAAEAYGLGQGIRGAGSDEESELDDEDEDEEGEGSEDDDEESGSASEEGDDLEDLESDDDADIGDDDDDEQSLVKAPRKWKMATNGTGKKEIPFTFPCPTTHDDLLDIMNGLEEKDIEVVVKRIRTLYHPSRGEGNKERLQDLLGILIDHILYLTSDPSSMAIVSGLLPHLTALVQLNPLTAAEHFKAKLDIMQKNLAKGLAKGATLPQSRTFPGSAELSFLRIIGLVWSTSDFSHPIGAPAELLMGQYLSQARVRSLKDMASGLFLCSIFLQFEAYSKRIIPEVLNFFATTFMILGPSSMKISPLPGSFPLGDMLEPSGKERLSGLKLRSKLAAGAAVRKPNFPDLLKLETEEVQAADEQVEQGKVDLLTVVIRLVMTSAEMYSEVEAFVEVFQPLLELIKALQASKIPKELKSLCTEQIDGLTRMIKFAMQARQPLSMQTFKPIPIPSYTPKFDLHFSAASRKHQDPDTERNEANKVKALYKKERKGAIRELRKDNKFLAVERAKEQKSKDEAYEKKMRQVHGSIATTERAEEKAMERDKARDKRRSGRK</sequence>
<evidence type="ECO:0000313" key="2">
    <source>
        <dbReference type="Proteomes" id="UP001227268"/>
    </source>
</evidence>
<gene>
    <name evidence="1" type="ORF">QFC21_001664</name>
</gene>
<organism evidence="1 2">
    <name type="scientific">Naganishia friedmannii</name>
    <dbReference type="NCBI Taxonomy" id="89922"/>
    <lineage>
        <taxon>Eukaryota</taxon>
        <taxon>Fungi</taxon>
        <taxon>Dikarya</taxon>
        <taxon>Basidiomycota</taxon>
        <taxon>Agaricomycotina</taxon>
        <taxon>Tremellomycetes</taxon>
        <taxon>Filobasidiales</taxon>
        <taxon>Filobasidiaceae</taxon>
        <taxon>Naganishia</taxon>
    </lineage>
</organism>
<comment type="caution">
    <text evidence="1">The sequence shown here is derived from an EMBL/GenBank/DDBJ whole genome shotgun (WGS) entry which is preliminary data.</text>
</comment>
<dbReference type="Proteomes" id="UP001227268">
    <property type="component" value="Unassembled WGS sequence"/>
</dbReference>
<keyword evidence="2" id="KW-1185">Reference proteome</keyword>
<reference evidence="1" key="1">
    <citation type="submission" date="2023-04" db="EMBL/GenBank/DDBJ databases">
        <title>Draft Genome sequencing of Naganishia species isolated from polar environments using Oxford Nanopore Technology.</title>
        <authorList>
            <person name="Leo P."/>
            <person name="Venkateswaran K."/>
        </authorList>
    </citation>
    <scope>NUCLEOTIDE SEQUENCE</scope>
    <source>
        <strain evidence="1">MNA-CCFEE 5423</strain>
    </source>
</reference>
<name>A0ACC2W359_9TREE</name>
<evidence type="ECO:0000313" key="1">
    <source>
        <dbReference type="EMBL" id="KAJ9105296.1"/>
    </source>
</evidence>